<proteinExistence type="predicted"/>
<accession>A0A9N9CQ54</accession>
<dbReference type="AlphaFoldDB" id="A0A9N9CQ54"/>
<name>A0A9N9CQ54_9GLOM</name>
<evidence type="ECO:0000313" key="2">
    <source>
        <dbReference type="EMBL" id="CAG8611648.1"/>
    </source>
</evidence>
<gene>
    <name evidence="2" type="ORF">CPELLU_LOCUS7483</name>
</gene>
<feature type="region of interest" description="Disordered" evidence="1">
    <location>
        <begin position="32"/>
        <end position="58"/>
    </location>
</feature>
<sequence>MFSYKHTSLSLETFIFENKSYKTCANCLTKRSNKKAEKQSLPSDNDSESTNIRTESQSENNTDKITFINIIEYISNQNSNLEEDLGISFNLRIKIDDNILANVQHDTKLLVKLIVDEIEEGDRYNWT</sequence>
<dbReference type="Proteomes" id="UP000789759">
    <property type="component" value="Unassembled WGS sequence"/>
</dbReference>
<protein>
    <submittedName>
        <fullName evidence="2">7430_t:CDS:1</fullName>
    </submittedName>
</protein>
<feature type="compositionally biased region" description="Polar residues" evidence="1">
    <location>
        <begin position="40"/>
        <end position="58"/>
    </location>
</feature>
<evidence type="ECO:0000313" key="3">
    <source>
        <dbReference type="Proteomes" id="UP000789759"/>
    </source>
</evidence>
<dbReference type="EMBL" id="CAJVQA010005030">
    <property type="protein sequence ID" value="CAG8611648.1"/>
    <property type="molecule type" value="Genomic_DNA"/>
</dbReference>
<organism evidence="2 3">
    <name type="scientific">Cetraspora pellucida</name>
    <dbReference type="NCBI Taxonomy" id="1433469"/>
    <lineage>
        <taxon>Eukaryota</taxon>
        <taxon>Fungi</taxon>
        <taxon>Fungi incertae sedis</taxon>
        <taxon>Mucoromycota</taxon>
        <taxon>Glomeromycotina</taxon>
        <taxon>Glomeromycetes</taxon>
        <taxon>Diversisporales</taxon>
        <taxon>Gigasporaceae</taxon>
        <taxon>Cetraspora</taxon>
    </lineage>
</organism>
<reference evidence="2" key="1">
    <citation type="submission" date="2021-06" db="EMBL/GenBank/DDBJ databases">
        <authorList>
            <person name="Kallberg Y."/>
            <person name="Tangrot J."/>
            <person name="Rosling A."/>
        </authorList>
    </citation>
    <scope>NUCLEOTIDE SEQUENCE</scope>
    <source>
        <strain evidence="2">FL966</strain>
    </source>
</reference>
<dbReference type="OrthoDB" id="2408053at2759"/>
<comment type="caution">
    <text evidence="2">The sequence shown here is derived from an EMBL/GenBank/DDBJ whole genome shotgun (WGS) entry which is preliminary data.</text>
</comment>
<evidence type="ECO:0000256" key="1">
    <source>
        <dbReference type="SAM" id="MobiDB-lite"/>
    </source>
</evidence>
<keyword evidence="3" id="KW-1185">Reference proteome</keyword>